<keyword evidence="2" id="KW-0378">Hydrolase</keyword>
<reference evidence="3" key="1">
    <citation type="journal article" date="2019" name="Int. J. Syst. Evol. Microbiol.">
        <title>The Global Catalogue of Microorganisms (GCM) 10K type strain sequencing project: providing services to taxonomists for standard genome sequencing and annotation.</title>
        <authorList>
            <consortium name="The Broad Institute Genomics Platform"/>
            <consortium name="The Broad Institute Genome Sequencing Center for Infectious Disease"/>
            <person name="Wu L."/>
            <person name="Ma J."/>
        </authorList>
    </citation>
    <scope>NUCLEOTIDE SEQUENCE [LARGE SCALE GENOMIC DNA]</scope>
    <source>
        <strain evidence="3">CCUG 54781</strain>
    </source>
</reference>
<evidence type="ECO:0000313" key="3">
    <source>
        <dbReference type="Proteomes" id="UP001596550"/>
    </source>
</evidence>
<dbReference type="Pfam" id="PF09992">
    <property type="entry name" value="NAGPA"/>
    <property type="match status" value="1"/>
</dbReference>
<accession>A0ABW2M5L0</accession>
<keyword evidence="3" id="KW-1185">Reference proteome</keyword>
<dbReference type="RefSeq" id="WP_378183170.1">
    <property type="nucleotide sequence ID" value="NZ_JBHTCR010000013.1"/>
</dbReference>
<gene>
    <name evidence="2" type="ORF">ACFQO9_18865</name>
</gene>
<dbReference type="EMBL" id="JBHTCR010000013">
    <property type="protein sequence ID" value="MFC7348784.1"/>
    <property type="molecule type" value="Genomic_DNA"/>
</dbReference>
<dbReference type="InterPro" id="IPR018711">
    <property type="entry name" value="NAGPA"/>
</dbReference>
<dbReference type="GO" id="GO:0016798">
    <property type="term" value="F:hydrolase activity, acting on glycosyl bonds"/>
    <property type="evidence" value="ECO:0007669"/>
    <property type="project" value="UniProtKB-KW"/>
</dbReference>
<protein>
    <submittedName>
        <fullName evidence="2">Phosphodiester glycosidase family protein</fullName>
    </submittedName>
</protein>
<dbReference type="PROSITE" id="PS51257">
    <property type="entry name" value="PROKAR_LIPOPROTEIN"/>
    <property type="match status" value="1"/>
</dbReference>
<feature type="domain" description="Phosphodiester glycosidase" evidence="1">
    <location>
        <begin position="70"/>
        <end position="217"/>
    </location>
</feature>
<sequence>MKKHFQKLLICSILILFFSCKKEEQINPDFVIYYTKSEDKVELFWKNDKNETLKTLKNLKEFVESKKQTLKFAMNGGMFIQNNIPKGLFIENYQTLNPIDTLSGKGNFHLKPNGVFSITKSGNYEVLPTKYFKSNSETKFATQSGPILIFNGKINSIFQKNSKNLNIRNGIGILKNGEAVFVMSKKKINFYDFAGLFKNLGCENALYLDGFVSRAYLPEQNWIQEDGDFGVMIGVISNNK</sequence>
<dbReference type="Proteomes" id="UP001596550">
    <property type="component" value="Unassembled WGS sequence"/>
</dbReference>
<proteinExistence type="predicted"/>
<evidence type="ECO:0000313" key="2">
    <source>
        <dbReference type="EMBL" id="MFC7348784.1"/>
    </source>
</evidence>
<name>A0ABW2M5L0_9FLAO</name>
<organism evidence="2 3">
    <name type="scientific">Chryseobacterium zhengzhouense</name>
    <dbReference type="NCBI Taxonomy" id="1636086"/>
    <lineage>
        <taxon>Bacteria</taxon>
        <taxon>Pseudomonadati</taxon>
        <taxon>Bacteroidota</taxon>
        <taxon>Flavobacteriia</taxon>
        <taxon>Flavobacteriales</taxon>
        <taxon>Weeksellaceae</taxon>
        <taxon>Chryseobacterium group</taxon>
        <taxon>Chryseobacterium</taxon>
    </lineage>
</organism>
<comment type="caution">
    <text evidence="2">The sequence shown here is derived from an EMBL/GenBank/DDBJ whole genome shotgun (WGS) entry which is preliminary data.</text>
</comment>
<evidence type="ECO:0000259" key="1">
    <source>
        <dbReference type="Pfam" id="PF09992"/>
    </source>
</evidence>
<keyword evidence="2" id="KW-0326">Glycosidase</keyword>